<keyword evidence="1" id="KW-1133">Transmembrane helix</keyword>
<evidence type="ECO:0000256" key="1">
    <source>
        <dbReference type="SAM" id="Phobius"/>
    </source>
</evidence>
<accession>A0ABV6NMV3</accession>
<evidence type="ECO:0000313" key="2">
    <source>
        <dbReference type="EMBL" id="MFC0561769.1"/>
    </source>
</evidence>
<feature type="transmembrane region" description="Helical" evidence="1">
    <location>
        <begin position="30"/>
        <end position="56"/>
    </location>
</feature>
<evidence type="ECO:0000313" key="3">
    <source>
        <dbReference type="Proteomes" id="UP001589833"/>
    </source>
</evidence>
<keyword evidence="3" id="KW-1185">Reference proteome</keyword>
<feature type="transmembrane region" description="Helical" evidence="1">
    <location>
        <begin position="7"/>
        <end position="24"/>
    </location>
</feature>
<comment type="caution">
    <text evidence="2">The sequence shown here is derived from an EMBL/GenBank/DDBJ whole genome shotgun (WGS) entry which is preliminary data.</text>
</comment>
<protein>
    <submittedName>
        <fullName evidence="2">Uncharacterized protein</fullName>
    </submittedName>
</protein>
<dbReference type="Proteomes" id="UP001589833">
    <property type="component" value="Unassembled WGS sequence"/>
</dbReference>
<reference evidence="2 3" key="1">
    <citation type="submission" date="2024-09" db="EMBL/GenBank/DDBJ databases">
        <authorList>
            <person name="Sun Q."/>
            <person name="Mori K."/>
        </authorList>
    </citation>
    <scope>NUCLEOTIDE SEQUENCE [LARGE SCALE GENOMIC DNA]</scope>
    <source>
        <strain evidence="2 3">NCAIM B.02301</strain>
    </source>
</reference>
<sequence length="61" mass="6939">MKRVLSYYYLPVVFFLLLSLSQLTERDSKTIFLTILASVAIGLFSGFVLHLVTLVMKKVSK</sequence>
<keyword evidence="1" id="KW-0472">Membrane</keyword>
<keyword evidence="1" id="KW-0812">Transmembrane</keyword>
<proteinExistence type="predicted"/>
<gene>
    <name evidence="2" type="ORF">ACFFH4_23080</name>
</gene>
<organism evidence="2 3">
    <name type="scientific">Halalkalibacter alkalisediminis</name>
    <dbReference type="NCBI Taxonomy" id="935616"/>
    <lineage>
        <taxon>Bacteria</taxon>
        <taxon>Bacillati</taxon>
        <taxon>Bacillota</taxon>
        <taxon>Bacilli</taxon>
        <taxon>Bacillales</taxon>
        <taxon>Bacillaceae</taxon>
        <taxon>Halalkalibacter</taxon>
    </lineage>
</organism>
<dbReference type="EMBL" id="JBHLTR010000082">
    <property type="protein sequence ID" value="MFC0561769.1"/>
    <property type="molecule type" value="Genomic_DNA"/>
</dbReference>
<dbReference type="RefSeq" id="WP_273843768.1">
    <property type="nucleotide sequence ID" value="NZ_JAQQWT010000007.1"/>
</dbReference>
<name>A0ABV6NMV3_9BACI</name>